<organism evidence="2 3">
    <name type="scientific">Chlamydomonas incerta</name>
    <dbReference type="NCBI Taxonomy" id="51695"/>
    <lineage>
        <taxon>Eukaryota</taxon>
        <taxon>Viridiplantae</taxon>
        <taxon>Chlorophyta</taxon>
        <taxon>core chlorophytes</taxon>
        <taxon>Chlorophyceae</taxon>
        <taxon>CS clade</taxon>
        <taxon>Chlamydomonadales</taxon>
        <taxon>Chlamydomonadaceae</taxon>
        <taxon>Chlamydomonas</taxon>
    </lineage>
</organism>
<reference evidence="2" key="1">
    <citation type="journal article" date="2020" name="bioRxiv">
        <title>Comparative genomics of Chlamydomonas.</title>
        <authorList>
            <person name="Craig R.J."/>
            <person name="Hasan A.R."/>
            <person name="Ness R.W."/>
            <person name="Keightley P.D."/>
        </authorList>
    </citation>
    <scope>NUCLEOTIDE SEQUENCE</scope>
    <source>
        <strain evidence="2">SAG 7.73</strain>
    </source>
</reference>
<dbReference type="AlphaFoldDB" id="A0A835T6P7"/>
<evidence type="ECO:0000313" key="2">
    <source>
        <dbReference type="EMBL" id="KAG2439927.1"/>
    </source>
</evidence>
<dbReference type="EMBL" id="JAEHOC010000007">
    <property type="protein sequence ID" value="KAG2439927.1"/>
    <property type="molecule type" value="Genomic_DNA"/>
</dbReference>
<feature type="compositionally biased region" description="Pro residues" evidence="1">
    <location>
        <begin position="65"/>
        <end position="81"/>
    </location>
</feature>
<sequence length="449" mass="46059">MSNRGRGRGGSAYRSYDDYDDSYAARPGRGGGGGSRGYRGRDGGGDSSHFLQYGNAGVHGGPYGGPQPGPHAGPYGGPPGRGPARAPYTAPQYQLVYVEQQQQQQQPQPQPPQPHPHYRAYPYQYRHQEQHGGGRNSSEGNRSYGAGGGAGSGRSRAQFTPPPVVAAAAASAAASVGGGAFIGAGDAAPRPARPAPLPRAPLTTGTGTGTGTGSGSTTPLQSSTAAAAAAAAIDPDAPDNAAFMTPVFPQPPRTRTDSCSAWALMVEASCQQLEAVVGPFLEGALMELFGESWERELFGLDLTLPPFSASACAALVGKCKQLHEKLPITIHKRVEAVAQATESLKSSPGSMEPEDVTAAHTAMRGMLHDCIKAAKLPSLLGAGSRQWRAFCLELLPHAESALLYYDMLLADCTDAAAARQQVRAAGVAEAGGAAALPAPATAVPAGATP</sequence>
<accession>A0A835T6P7</accession>
<comment type="caution">
    <text evidence="2">The sequence shown here is derived from an EMBL/GenBank/DDBJ whole genome shotgun (WGS) entry which is preliminary data.</text>
</comment>
<dbReference type="Proteomes" id="UP000650467">
    <property type="component" value="Unassembled WGS sequence"/>
</dbReference>
<name>A0A835T6P7_CHLIN</name>
<feature type="compositionally biased region" description="Low complexity" evidence="1">
    <location>
        <begin position="82"/>
        <end position="107"/>
    </location>
</feature>
<gene>
    <name evidence="2" type="ORF">HXX76_004046</name>
</gene>
<feature type="compositionally biased region" description="Low complexity" evidence="1">
    <location>
        <begin position="215"/>
        <end position="231"/>
    </location>
</feature>
<evidence type="ECO:0000313" key="3">
    <source>
        <dbReference type="Proteomes" id="UP000650467"/>
    </source>
</evidence>
<protein>
    <submittedName>
        <fullName evidence="2">Uncharacterized protein</fullName>
    </submittedName>
</protein>
<evidence type="ECO:0000256" key="1">
    <source>
        <dbReference type="SAM" id="MobiDB-lite"/>
    </source>
</evidence>
<dbReference type="OrthoDB" id="538883at2759"/>
<feature type="region of interest" description="Disordered" evidence="1">
    <location>
        <begin position="185"/>
        <end position="231"/>
    </location>
</feature>
<keyword evidence="3" id="KW-1185">Reference proteome</keyword>
<feature type="compositionally biased region" description="Gly residues" evidence="1">
    <location>
        <begin position="28"/>
        <end position="37"/>
    </location>
</feature>
<proteinExistence type="predicted"/>
<feature type="region of interest" description="Disordered" evidence="1">
    <location>
        <begin position="1"/>
        <end position="159"/>
    </location>
</feature>